<comment type="caution">
    <text evidence="4">The sequence shown here is derived from an EMBL/GenBank/DDBJ whole genome shotgun (WGS) entry which is preliminary data.</text>
</comment>
<dbReference type="Pfam" id="PF00012">
    <property type="entry name" value="HSP70"/>
    <property type="match status" value="1"/>
</dbReference>
<dbReference type="SUPFAM" id="SSF100934">
    <property type="entry name" value="Heat shock protein 70kD (HSP70), C-terminal subdomain"/>
    <property type="match status" value="1"/>
</dbReference>
<keyword evidence="2" id="KW-0547">Nucleotide-binding</keyword>
<evidence type="ECO:0000256" key="2">
    <source>
        <dbReference type="ARBA" id="ARBA00022741"/>
    </source>
</evidence>
<dbReference type="EMBL" id="LODT01000051">
    <property type="protein sequence ID" value="KYQ88192.1"/>
    <property type="molecule type" value="Genomic_DNA"/>
</dbReference>
<comment type="similarity">
    <text evidence="1">Belongs to the heat shock protein 70 family.</text>
</comment>
<dbReference type="OMA" id="QFACEDE"/>
<dbReference type="GO" id="GO:0140662">
    <property type="term" value="F:ATP-dependent protein folding chaperone"/>
    <property type="evidence" value="ECO:0007669"/>
    <property type="project" value="InterPro"/>
</dbReference>
<dbReference type="Gene3D" id="1.20.1270.10">
    <property type="match status" value="1"/>
</dbReference>
<reference evidence="4 5" key="1">
    <citation type="submission" date="2015-12" db="EMBL/GenBank/DDBJ databases">
        <title>Dictyostelia acquired genes for synthesis and detection of signals that induce cell-type specialization by lateral gene transfer from prokaryotes.</title>
        <authorList>
            <person name="Gloeckner G."/>
            <person name="Schaap P."/>
        </authorList>
    </citation>
    <scope>NUCLEOTIDE SEQUENCE [LARGE SCALE GENOMIC DNA]</scope>
    <source>
        <strain evidence="4 5">TK</strain>
    </source>
</reference>
<dbReference type="FunFam" id="1.20.1270.10:FF:000016">
    <property type="entry name" value="Heat shock protein 70"/>
    <property type="match status" value="1"/>
</dbReference>
<dbReference type="PANTHER" id="PTHR19375">
    <property type="entry name" value="HEAT SHOCK PROTEIN 70KDA"/>
    <property type="match status" value="1"/>
</dbReference>
<keyword evidence="3" id="KW-0067">ATP-binding</keyword>
<dbReference type="InterPro" id="IPR029047">
    <property type="entry name" value="HSP70_peptide-bd_sf"/>
</dbReference>
<dbReference type="STRING" id="361077.A0A151Z2K6"/>
<dbReference type="InterPro" id="IPR029048">
    <property type="entry name" value="HSP70_C_sf"/>
</dbReference>
<sequence>MTKDNNLLVKFELSGIPPVPQIEVTFDNDANGILNVSAEDTTTGNKQKITITNDKGGLSKEQIEKMVAYADKYKNKDEEKNLIKSKNKLENYTFQVKNSIMDEKFAGKISEDDKSTVEKACFDTLKWIHGNQTATNDEFDHKMKSLEEIVNPIMTKLYQQGGGMATDTVEELD</sequence>
<dbReference type="InParanoid" id="A0A151Z2K6"/>
<evidence type="ECO:0000313" key="4">
    <source>
        <dbReference type="EMBL" id="KYQ88192.1"/>
    </source>
</evidence>
<dbReference type="Gene3D" id="2.60.34.10">
    <property type="entry name" value="Substrate Binding Domain Of DNAk, Chain A, domain 1"/>
    <property type="match status" value="1"/>
</dbReference>
<dbReference type="SUPFAM" id="SSF100920">
    <property type="entry name" value="Heat shock protein 70kD (HSP70), peptide-binding domain"/>
    <property type="match status" value="1"/>
</dbReference>
<keyword evidence="4" id="KW-0346">Stress response</keyword>
<evidence type="ECO:0000256" key="3">
    <source>
        <dbReference type="ARBA" id="ARBA00022840"/>
    </source>
</evidence>
<evidence type="ECO:0000313" key="5">
    <source>
        <dbReference type="Proteomes" id="UP000076078"/>
    </source>
</evidence>
<dbReference type="AlphaFoldDB" id="A0A151Z2K6"/>
<organism evidence="4 5">
    <name type="scientific">Tieghemostelium lacteum</name>
    <name type="common">Slime mold</name>
    <name type="synonym">Dictyostelium lacteum</name>
    <dbReference type="NCBI Taxonomy" id="361077"/>
    <lineage>
        <taxon>Eukaryota</taxon>
        <taxon>Amoebozoa</taxon>
        <taxon>Evosea</taxon>
        <taxon>Eumycetozoa</taxon>
        <taxon>Dictyostelia</taxon>
        <taxon>Dictyosteliales</taxon>
        <taxon>Raperosteliaceae</taxon>
        <taxon>Tieghemostelium</taxon>
    </lineage>
</organism>
<gene>
    <name evidence="4" type="ORF">DLAC_10875</name>
</gene>
<keyword evidence="5" id="KW-1185">Reference proteome</keyword>
<accession>A0A151Z2K6</accession>
<dbReference type="OrthoDB" id="2401965at2759"/>
<dbReference type="Proteomes" id="UP000076078">
    <property type="component" value="Unassembled WGS sequence"/>
</dbReference>
<name>A0A151Z2K6_TIELA</name>
<dbReference type="InterPro" id="IPR013126">
    <property type="entry name" value="Hsp_70_fam"/>
</dbReference>
<proteinExistence type="inferred from homology"/>
<dbReference type="GO" id="GO:0005524">
    <property type="term" value="F:ATP binding"/>
    <property type="evidence" value="ECO:0007669"/>
    <property type="project" value="UniProtKB-KW"/>
</dbReference>
<protein>
    <submittedName>
        <fullName evidence="4">Heat shock protein</fullName>
    </submittedName>
</protein>
<evidence type="ECO:0000256" key="1">
    <source>
        <dbReference type="ARBA" id="ARBA00007381"/>
    </source>
</evidence>